<dbReference type="Proteomes" id="UP000002051">
    <property type="component" value="Chromosome 5"/>
</dbReference>
<evidence type="ECO:0000256" key="1">
    <source>
        <dbReference type="SAM" id="MobiDB-lite"/>
    </source>
</evidence>
<dbReference type="PaxDb" id="3880-AES99837"/>
<dbReference type="EnsemblPlants" id="AES99837">
    <property type="protein sequence ID" value="AES99837"/>
    <property type="gene ID" value="MTR_5g085280"/>
</dbReference>
<organism evidence="2 5">
    <name type="scientific">Medicago truncatula</name>
    <name type="common">Barrel medic</name>
    <name type="synonym">Medicago tribuloides</name>
    <dbReference type="NCBI Taxonomy" id="3880"/>
    <lineage>
        <taxon>Eukaryota</taxon>
        <taxon>Viridiplantae</taxon>
        <taxon>Streptophyta</taxon>
        <taxon>Embryophyta</taxon>
        <taxon>Tracheophyta</taxon>
        <taxon>Spermatophyta</taxon>
        <taxon>Magnoliopsida</taxon>
        <taxon>eudicotyledons</taxon>
        <taxon>Gunneridae</taxon>
        <taxon>Pentapetalae</taxon>
        <taxon>rosids</taxon>
        <taxon>fabids</taxon>
        <taxon>Fabales</taxon>
        <taxon>Fabaceae</taxon>
        <taxon>Papilionoideae</taxon>
        <taxon>50 kb inversion clade</taxon>
        <taxon>NPAAA clade</taxon>
        <taxon>Hologalegina</taxon>
        <taxon>IRL clade</taxon>
        <taxon>Trifolieae</taxon>
        <taxon>Medicago</taxon>
    </lineage>
</organism>
<gene>
    <name evidence="2" type="ordered locus">MTR_5g085280</name>
    <name evidence="3" type="ORF">MtrunA17_Chr5g0438951</name>
</gene>
<evidence type="ECO:0000313" key="4">
    <source>
        <dbReference type="EnsemblPlants" id="AES99837"/>
    </source>
</evidence>
<feature type="region of interest" description="Disordered" evidence="1">
    <location>
        <begin position="1"/>
        <end position="51"/>
    </location>
</feature>
<feature type="compositionally biased region" description="Pro residues" evidence="1">
    <location>
        <begin position="16"/>
        <end position="31"/>
    </location>
</feature>
<reference evidence="2 5" key="2">
    <citation type="journal article" date="2014" name="BMC Genomics">
        <title>An improved genome release (version Mt4.0) for the model legume Medicago truncatula.</title>
        <authorList>
            <person name="Tang H."/>
            <person name="Krishnakumar V."/>
            <person name="Bidwell S."/>
            <person name="Rosen B."/>
            <person name="Chan A."/>
            <person name="Zhou S."/>
            <person name="Gentzbittel L."/>
            <person name="Childs K.L."/>
            <person name="Yandell M."/>
            <person name="Gundlach H."/>
            <person name="Mayer K.F."/>
            <person name="Schwartz D.C."/>
            <person name="Town C.D."/>
        </authorList>
    </citation>
    <scope>GENOME REANNOTATION</scope>
    <source>
        <strain evidence="4 5">cv. Jemalong A17</strain>
    </source>
</reference>
<accession>G7KH94</accession>
<sequence length="127" mass="14044">MAPPRPLTTNNRRHFAPPPSQFAPTPPPPLSLLPSQHHHHHPSPHIHSNLRSHKNHCHPLVFFSDPASLFTYHHGSPISPSLAITNVFLTTTTTTSFFSDQLTQPPPCFFHSDLNHHASFSGDTGSS</sequence>
<reference evidence="3" key="4">
    <citation type="journal article" date="2018" name="Nat. Plants">
        <title>Whole-genome landscape of Medicago truncatula symbiotic genes.</title>
        <authorList>
            <person name="Pecrix Y."/>
            <person name="Gamas P."/>
            <person name="Carrere S."/>
        </authorList>
    </citation>
    <scope>NUCLEOTIDE SEQUENCE</scope>
    <source>
        <tissue evidence="3">Leaves</tissue>
    </source>
</reference>
<dbReference type="EMBL" id="PSQE01000005">
    <property type="protein sequence ID" value="RHN57308.1"/>
    <property type="molecule type" value="Genomic_DNA"/>
</dbReference>
<reference evidence="4" key="3">
    <citation type="submission" date="2015-04" db="UniProtKB">
        <authorList>
            <consortium name="EnsemblPlants"/>
        </authorList>
    </citation>
    <scope>IDENTIFICATION</scope>
    <source>
        <strain evidence="4">cv. Jemalong A17</strain>
    </source>
</reference>
<evidence type="ECO:0000313" key="2">
    <source>
        <dbReference type="EMBL" id="AES99837.1"/>
    </source>
</evidence>
<name>G7KH94_MEDTR</name>
<proteinExistence type="predicted"/>
<dbReference type="Gramene" id="rna32832">
    <property type="protein sequence ID" value="RHN57308.1"/>
    <property type="gene ID" value="gene32832"/>
</dbReference>
<dbReference type="AlphaFoldDB" id="G7KH94"/>
<reference evidence="2 5" key="1">
    <citation type="journal article" date="2011" name="Nature">
        <title>The Medicago genome provides insight into the evolution of rhizobial symbioses.</title>
        <authorList>
            <person name="Young N.D."/>
            <person name="Debelle F."/>
            <person name="Oldroyd G.E."/>
            <person name="Geurts R."/>
            <person name="Cannon S.B."/>
            <person name="Udvardi M.K."/>
            <person name="Benedito V.A."/>
            <person name="Mayer K.F."/>
            <person name="Gouzy J."/>
            <person name="Schoof H."/>
            <person name="Van de Peer Y."/>
            <person name="Proost S."/>
            <person name="Cook D.R."/>
            <person name="Meyers B.C."/>
            <person name="Spannagl M."/>
            <person name="Cheung F."/>
            <person name="De Mita S."/>
            <person name="Krishnakumar V."/>
            <person name="Gundlach H."/>
            <person name="Zhou S."/>
            <person name="Mudge J."/>
            <person name="Bharti A.K."/>
            <person name="Murray J.D."/>
            <person name="Naoumkina M.A."/>
            <person name="Rosen B."/>
            <person name="Silverstein K.A."/>
            <person name="Tang H."/>
            <person name="Rombauts S."/>
            <person name="Zhao P.X."/>
            <person name="Zhou P."/>
            <person name="Barbe V."/>
            <person name="Bardou P."/>
            <person name="Bechner M."/>
            <person name="Bellec A."/>
            <person name="Berger A."/>
            <person name="Berges H."/>
            <person name="Bidwell S."/>
            <person name="Bisseling T."/>
            <person name="Choisne N."/>
            <person name="Couloux A."/>
            <person name="Denny R."/>
            <person name="Deshpande S."/>
            <person name="Dai X."/>
            <person name="Doyle J.J."/>
            <person name="Dudez A.M."/>
            <person name="Farmer A.D."/>
            <person name="Fouteau S."/>
            <person name="Franken C."/>
            <person name="Gibelin C."/>
            <person name="Gish J."/>
            <person name="Goldstein S."/>
            <person name="Gonzalez A.J."/>
            <person name="Green P.J."/>
            <person name="Hallab A."/>
            <person name="Hartog M."/>
            <person name="Hua A."/>
            <person name="Humphray S.J."/>
            <person name="Jeong D.H."/>
            <person name="Jing Y."/>
            <person name="Jocker A."/>
            <person name="Kenton S.M."/>
            <person name="Kim D.J."/>
            <person name="Klee K."/>
            <person name="Lai H."/>
            <person name="Lang C."/>
            <person name="Lin S."/>
            <person name="Macmil S.L."/>
            <person name="Magdelenat G."/>
            <person name="Matthews L."/>
            <person name="McCorrison J."/>
            <person name="Monaghan E.L."/>
            <person name="Mun J.H."/>
            <person name="Najar F.Z."/>
            <person name="Nicholson C."/>
            <person name="Noirot C."/>
            <person name="O'Bleness M."/>
            <person name="Paule C.R."/>
            <person name="Poulain J."/>
            <person name="Prion F."/>
            <person name="Qin B."/>
            <person name="Qu C."/>
            <person name="Retzel E.F."/>
            <person name="Riddle C."/>
            <person name="Sallet E."/>
            <person name="Samain S."/>
            <person name="Samson N."/>
            <person name="Sanders I."/>
            <person name="Saurat O."/>
            <person name="Scarpelli C."/>
            <person name="Schiex T."/>
            <person name="Segurens B."/>
            <person name="Severin A.J."/>
            <person name="Sherrier D.J."/>
            <person name="Shi R."/>
            <person name="Sims S."/>
            <person name="Singer S.R."/>
            <person name="Sinharoy S."/>
            <person name="Sterck L."/>
            <person name="Viollet A."/>
            <person name="Wang B.B."/>
            <person name="Wang K."/>
            <person name="Wang M."/>
            <person name="Wang X."/>
            <person name="Warfsmann J."/>
            <person name="Weissenbach J."/>
            <person name="White D.D."/>
            <person name="White J.D."/>
            <person name="Wiley G.B."/>
            <person name="Wincker P."/>
            <person name="Xing Y."/>
            <person name="Yang L."/>
            <person name="Yao Z."/>
            <person name="Ying F."/>
            <person name="Zhai J."/>
            <person name="Zhou L."/>
            <person name="Zuber A."/>
            <person name="Denarie J."/>
            <person name="Dixon R.A."/>
            <person name="May G.D."/>
            <person name="Schwartz D.C."/>
            <person name="Rogers J."/>
            <person name="Quetier F."/>
            <person name="Town C.D."/>
            <person name="Roe B.A."/>
        </authorList>
    </citation>
    <scope>NUCLEOTIDE SEQUENCE [LARGE SCALE GENOMIC DNA]</scope>
    <source>
        <strain evidence="2">A17</strain>
        <strain evidence="4 5">cv. Jemalong A17</strain>
    </source>
</reference>
<dbReference type="ExpressionAtlas" id="G7KH94">
    <property type="expression patterns" value="differential"/>
</dbReference>
<feature type="compositionally biased region" description="Basic residues" evidence="1">
    <location>
        <begin position="36"/>
        <end position="51"/>
    </location>
</feature>
<dbReference type="EMBL" id="CM001221">
    <property type="protein sequence ID" value="AES99837.1"/>
    <property type="molecule type" value="Genomic_DNA"/>
</dbReference>
<keyword evidence="5" id="KW-1185">Reference proteome</keyword>
<evidence type="ECO:0000313" key="3">
    <source>
        <dbReference type="EMBL" id="RHN57308.1"/>
    </source>
</evidence>
<dbReference type="Proteomes" id="UP000265566">
    <property type="component" value="Chromosome 5"/>
</dbReference>
<evidence type="ECO:0000313" key="5">
    <source>
        <dbReference type="Proteomes" id="UP000002051"/>
    </source>
</evidence>
<protein>
    <submittedName>
        <fullName evidence="2 4">Uncharacterized protein</fullName>
    </submittedName>
</protein>
<dbReference type="HOGENOM" id="CLU_1973817_0_0_1"/>